<dbReference type="CDD" id="cd03020">
    <property type="entry name" value="DsbA_DsbC_DsbG"/>
    <property type="match status" value="1"/>
</dbReference>
<dbReference type="GO" id="GO:0042597">
    <property type="term" value="C:periplasmic space"/>
    <property type="evidence" value="ECO:0007669"/>
    <property type="project" value="UniProtKB-SubCell"/>
</dbReference>
<evidence type="ECO:0000259" key="8">
    <source>
        <dbReference type="Pfam" id="PF10411"/>
    </source>
</evidence>
<dbReference type="EMBL" id="SHMF01000002">
    <property type="protein sequence ID" value="TAA35334.1"/>
    <property type="molecule type" value="Genomic_DNA"/>
</dbReference>
<name>A0A4Q8LPF7_9GAMM</name>
<dbReference type="Proteomes" id="UP000293089">
    <property type="component" value="Unassembled WGS sequence"/>
</dbReference>
<accession>A0A4Q8LPF7</accession>
<dbReference type="InterPro" id="IPR033954">
    <property type="entry name" value="DiS-bond_Isoase_DsbC/G"/>
</dbReference>
<evidence type="ECO:0000313" key="13">
    <source>
        <dbReference type="Proteomes" id="UP000291286"/>
    </source>
</evidence>
<proteinExistence type="inferred from homology"/>
<dbReference type="EMBL" id="SHMB01000001">
    <property type="protein sequence ID" value="TAA33129.1"/>
    <property type="molecule type" value="Genomic_DNA"/>
</dbReference>
<dbReference type="Proteomes" id="UP000292087">
    <property type="component" value="Unassembled WGS sequence"/>
</dbReference>
<organism evidence="11 13">
    <name type="scientific">Pseudoxanthomonas winnipegensis</name>
    <dbReference type="NCBI Taxonomy" id="2480810"/>
    <lineage>
        <taxon>Bacteria</taxon>
        <taxon>Pseudomonadati</taxon>
        <taxon>Pseudomonadota</taxon>
        <taxon>Gammaproteobacteria</taxon>
        <taxon>Lysobacterales</taxon>
        <taxon>Lysobacteraceae</taxon>
        <taxon>Pseudoxanthomonas</taxon>
    </lineage>
</organism>
<comment type="function">
    <text evidence="7">Required for disulfide bond formation in some periplasmic proteins. Acts by transferring its disulfide bond to other proteins and is reduced in the process.</text>
</comment>
<feature type="domain" description="Disulphide bond isomerase DsbC/G N-terminal" evidence="8">
    <location>
        <begin position="42"/>
        <end position="108"/>
    </location>
</feature>
<sequence length="275" mass="29344">MRRLVPLVLLTGLSLTACAKSPQSAADTAKPATATAAAAPAGNDQVEARVRAALKQLNPQVDVDYIGKAPLPGFREVIAAGQLVYISDDGKYLVQGNVIDVAQRKDLMQGSDALAQYRQNLLKSVKQADRIVFAPANPKYTVSVFTDIECGYCRKLHSQIADYNKQGIAVEYLAWPRMGLGSQDHKDMISVWCAADRRKALTEAKASGQVTARDCNNPVNMEYNVGQRLGVNGTPAVFAPDGNQIGGYLPPAEMRAALDKLAAADAAKAKSAGMP</sequence>
<dbReference type="EMBL" id="SHME01000001">
    <property type="protein sequence ID" value="TAA22575.1"/>
    <property type="molecule type" value="Genomic_DNA"/>
</dbReference>
<keyword evidence="5" id="KW-1015">Disulfide bond</keyword>
<gene>
    <name evidence="12" type="ORF">EA656_06425</name>
    <name evidence="10" type="ORF">EA658_03025</name>
    <name evidence="11" type="ORF">EA661_02335</name>
</gene>
<evidence type="ECO:0000256" key="3">
    <source>
        <dbReference type="ARBA" id="ARBA00022729"/>
    </source>
</evidence>
<evidence type="ECO:0000313" key="12">
    <source>
        <dbReference type="EMBL" id="TAA35334.1"/>
    </source>
</evidence>
<evidence type="ECO:0000313" key="14">
    <source>
        <dbReference type="Proteomes" id="UP000292087"/>
    </source>
</evidence>
<dbReference type="InterPro" id="IPR051470">
    <property type="entry name" value="Thiol:disulfide_interchange"/>
</dbReference>
<accession>A0A4Q8LUY5</accession>
<evidence type="ECO:0000313" key="15">
    <source>
        <dbReference type="Proteomes" id="UP000293089"/>
    </source>
</evidence>
<evidence type="ECO:0000256" key="1">
    <source>
        <dbReference type="ARBA" id="ARBA00004418"/>
    </source>
</evidence>
<comment type="subcellular location">
    <subcellularLocation>
        <location evidence="1 7">Periplasm</location>
    </subcellularLocation>
</comment>
<dbReference type="Pfam" id="PF10411">
    <property type="entry name" value="DsbC_N"/>
    <property type="match status" value="1"/>
</dbReference>
<evidence type="ECO:0000313" key="11">
    <source>
        <dbReference type="EMBL" id="TAA33129.1"/>
    </source>
</evidence>
<evidence type="ECO:0000256" key="4">
    <source>
        <dbReference type="ARBA" id="ARBA00022764"/>
    </source>
</evidence>
<comment type="caution">
    <text evidence="11">The sequence shown here is derived from an EMBL/GenBank/DDBJ whole genome shotgun (WGS) entry which is preliminary data.</text>
</comment>
<dbReference type="Gene3D" id="3.40.30.10">
    <property type="entry name" value="Glutaredoxin"/>
    <property type="match status" value="1"/>
</dbReference>
<evidence type="ECO:0000259" key="9">
    <source>
        <dbReference type="Pfam" id="PF13098"/>
    </source>
</evidence>
<dbReference type="Proteomes" id="UP000291286">
    <property type="component" value="Unassembled WGS sequence"/>
</dbReference>
<dbReference type="PANTHER" id="PTHR35272:SF3">
    <property type="entry name" value="THIOL:DISULFIDE INTERCHANGE PROTEIN DSBC"/>
    <property type="match status" value="1"/>
</dbReference>
<evidence type="ECO:0000256" key="2">
    <source>
        <dbReference type="ARBA" id="ARBA00009813"/>
    </source>
</evidence>
<dbReference type="SUPFAM" id="SSF52833">
    <property type="entry name" value="Thioredoxin-like"/>
    <property type="match status" value="1"/>
</dbReference>
<keyword evidence="6 7" id="KW-0676">Redox-active center</keyword>
<dbReference type="RefSeq" id="WP_130515340.1">
    <property type="nucleotide sequence ID" value="NZ_CAWZZE010000032.1"/>
</dbReference>
<dbReference type="InterPro" id="IPR012336">
    <property type="entry name" value="Thioredoxin-like_fold"/>
</dbReference>
<keyword evidence="3 7" id="KW-0732">Signal</keyword>
<evidence type="ECO:0000256" key="5">
    <source>
        <dbReference type="ARBA" id="ARBA00023157"/>
    </source>
</evidence>
<dbReference type="Gene3D" id="3.10.450.70">
    <property type="entry name" value="Disulphide bond isomerase, DsbC/G, N-terminal"/>
    <property type="match status" value="1"/>
</dbReference>
<dbReference type="PROSITE" id="PS51257">
    <property type="entry name" value="PROKAR_LIPOPROTEIN"/>
    <property type="match status" value="1"/>
</dbReference>
<reference evidence="13 14" key="1">
    <citation type="submission" date="2019-02" db="EMBL/GenBank/DDBJ databases">
        <title>WGS of Pseudoxanthomonas species novum from clinical isolates.</title>
        <authorList>
            <person name="Bernier A.-M."/>
            <person name="Bernard K."/>
            <person name="Vachon A."/>
        </authorList>
    </citation>
    <scope>NUCLEOTIDE SEQUENCE [LARGE SCALE GENOMIC DNA]</scope>
    <source>
        <strain evidence="15">NML 170316</strain>
        <strain evidence="12 14">NML140781</strain>
        <strain evidence="10">NML170316</strain>
        <strain evidence="11 13">NML171202</strain>
    </source>
</reference>
<evidence type="ECO:0000313" key="10">
    <source>
        <dbReference type="EMBL" id="TAA22575.1"/>
    </source>
</evidence>
<feature type="signal peptide" evidence="7">
    <location>
        <begin position="1"/>
        <end position="19"/>
    </location>
</feature>
<evidence type="ECO:0000256" key="7">
    <source>
        <dbReference type="RuleBase" id="RU364038"/>
    </source>
</evidence>
<dbReference type="Pfam" id="PF13098">
    <property type="entry name" value="Thioredoxin_2"/>
    <property type="match status" value="1"/>
</dbReference>
<dbReference type="InterPro" id="IPR036249">
    <property type="entry name" value="Thioredoxin-like_sf"/>
</dbReference>
<dbReference type="InterPro" id="IPR018950">
    <property type="entry name" value="DiS-bond_isomerase_DsbC/G_N"/>
</dbReference>
<dbReference type="AlphaFoldDB" id="A0A4Q8LPF7"/>
<keyword evidence="15" id="KW-1185">Reference proteome</keyword>
<comment type="similarity">
    <text evidence="2 7">Belongs to the thioredoxin family. DsbC subfamily.</text>
</comment>
<dbReference type="PANTHER" id="PTHR35272">
    <property type="entry name" value="THIOL:DISULFIDE INTERCHANGE PROTEIN DSBC-RELATED"/>
    <property type="match status" value="1"/>
</dbReference>
<evidence type="ECO:0000256" key="6">
    <source>
        <dbReference type="ARBA" id="ARBA00023284"/>
    </source>
</evidence>
<dbReference type="InterPro" id="IPR009094">
    <property type="entry name" value="DiS-bond_isomerase_DsbC/G_N_sf"/>
</dbReference>
<dbReference type="SUPFAM" id="SSF54423">
    <property type="entry name" value="DsbC/DsbG N-terminal domain-like"/>
    <property type="match status" value="1"/>
</dbReference>
<keyword evidence="4 7" id="KW-0574">Periplasm</keyword>
<feature type="chain" id="PRO_5044516335" description="Thiol:disulfide interchange protein" evidence="7">
    <location>
        <begin position="20"/>
        <end position="275"/>
    </location>
</feature>
<feature type="domain" description="Thioredoxin-like fold" evidence="9">
    <location>
        <begin position="136"/>
        <end position="258"/>
    </location>
</feature>
<protein>
    <recommendedName>
        <fullName evidence="7">Thiol:disulfide interchange protein</fullName>
    </recommendedName>
</protein>